<proteinExistence type="predicted"/>
<feature type="region of interest" description="Disordered" evidence="1">
    <location>
        <begin position="37"/>
        <end position="61"/>
    </location>
</feature>
<gene>
    <name evidence="2" type="ORF">Ctob_010060</name>
</gene>
<keyword evidence="3" id="KW-1185">Reference proteome</keyword>
<dbReference type="EMBL" id="JWZX01001446">
    <property type="protein sequence ID" value="KOO33708.1"/>
    <property type="molecule type" value="Genomic_DNA"/>
</dbReference>
<evidence type="ECO:0000313" key="2">
    <source>
        <dbReference type="EMBL" id="KOO33708.1"/>
    </source>
</evidence>
<evidence type="ECO:0000256" key="1">
    <source>
        <dbReference type="SAM" id="MobiDB-lite"/>
    </source>
</evidence>
<accession>A0A0M0K5P6</accession>
<evidence type="ECO:0000313" key="3">
    <source>
        <dbReference type="Proteomes" id="UP000037460"/>
    </source>
</evidence>
<dbReference type="AlphaFoldDB" id="A0A0M0K5P6"/>
<reference evidence="3" key="1">
    <citation type="journal article" date="2015" name="PLoS Genet.">
        <title>Genome Sequence and Transcriptome Analyses of Chrysochromulina tobin: Metabolic Tools for Enhanced Algal Fitness in the Prominent Order Prymnesiales (Haptophyceae).</title>
        <authorList>
            <person name="Hovde B.T."/>
            <person name="Deodato C.R."/>
            <person name="Hunsperger H.M."/>
            <person name="Ryken S.A."/>
            <person name="Yost W."/>
            <person name="Jha R.K."/>
            <person name="Patterson J."/>
            <person name="Monnat R.J. Jr."/>
            <person name="Barlow S.B."/>
            <person name="Starkenburg S.R."/>
            <person name="Cattolico R.A."/>
        </authorList>
    </citation>
    <scope>NUCLEOTIDE SEQUENCE</scope>
    <source>
        <strain evidence="3">CCMP291</strain>
    </source>
</reference>
<name>A0A0M0K5P6_9EUKA</name>
<dbReference type="Proteomes" id="UP000037460">
    <property type="component" value="Unassembled WGS sequence"/>
</dbReference>
<sequence length="92" mass="10259">MATKKYTAAEEKALALELQKQLAKNTELVRVLYTLRGEAPPNNNSDDHSVMGEPHEEERPRSWEVYSAMPGVDSLHTGLSKRTPNGMHATIL</sequence>
<protein>
    <submittedName>
        <fullName evidence="2">Uncharacterized protein</fullName>
    </submittedName>
</protein>
<comment type="caution">
    <text evidence="2">The sequence shown here is derived from an EMBL/GenBank/DDBJ whole genome shotgun (WGS) entry which is preliminary data.</text>
</comment>
<feature type="compositionally biased region" description="Basic and acidic residues" evidence="1">
    <location>
        <begin position="45"/>
        <end position="61"/>
    </location>
</feature>
<organism evidence="2 3">
    <name type="scientific">Chrysochromulina tobinii</name>
    <dbReference type="NCBI Taxonomy" id="1460289"/>
    <lineage>
        <taxon>Eukaryota</taxon>
        <taxon>Haptista</taxon>
        <taxon>Haptophyta</taxon>
        <taxon>Prymnesiophyceae</taxon>
        <taxon>Prymnesiales</taxon>
        <taxon>Chrysochromulinaceae</taxon>
        <taxon>Chrysochromulina</taxon>
    </lineage>
</organism>